<accession>A0A1J1ABI1</accession>
<reference evidence="10" key="2">
    <citation type="submission" date="2016-08" db="EMBL/GenBank/DDBJ databases">
        <title>Discovery of first anaerobic lithoheterotrophic haloarchae widely represented in hypersaline habitats.</title>
        <authorList>
            <person name="Sorokin D.Y."/>
            <person name="Kublanov I.V."/>
            <person name="Roman P."/>
            <person name="Sinninghe Damste J.S."/>
            <person name="Golyshin P.N."/>
            <person name="Rojo D."/>
            <person name="Ciordia S."/>
            <person name="Mena Md.C."/>
            <person name="Ferrer M."/>
            <person name="Smedile F."/>
            <person name="Messina E."/>
            <person name="La Cono V."/>
            <person name="Yakimov M.M."/>
        </authorList>
    </citation>
    <scope>NUCLEOTIDE SEQUENCE [LARGE SCALE GENOMIC DNA]</scope>
    <source>
        <strain evidence="10">HSR6</strain>
    </source>
</reference>
<evidence type="ECO:0000259" key="5">
    <source>
        <dbReference type="Pfam" id="PF00185"/>
    </source>
</evidence>
<comment type="catalytic activity">
    <reaction evidence="2">
        <text>carbamoyl phosphate + L-ornithine = L-citrulline + phosphate + H(+)</text>
        <dbReference type="Rhea" id="RHEA:19513"/>
        <dbReference type="ChEBI" id="CHEBI:15378"/>
        <dbReference type="ChEBI" id="CHEBI:43474"/>
        <dbReference type="ChEBI" id="CHEBI:46911"/>
        <dbReference type="ChEBI" id="CHEBI:57743"/>
        <dbReference type="ChEBI" id="CHEBI:58228"/>
        <dbReference type="EC" id="2.1.3.3"/>
    </reaction>
</comment>
<evidence type="ECO:0000256" key="2">
    <source>
        <dbReference type="ARBA" id="ARBA00048772"/>
    </source>
</evidence>
<dbReference type="KEGG" id="hhsr:HSR6_1039"/>
<dbReference type="KEGG" id="halh:HTSR_1006"/>
<dbReference type="PRINTS" id="PR00102">
    <property type="entry name" value="OTCASE"/>
</dbReference>
<dbReference type="OrthoDB" id="4696at2157"/>
<dbReference type="InterPro" id="IPR002292">
    <property type="entry name" value="Orn/put_carbamltrans"/>
</dbReference>
<dbReference type="Pfam" id="PF02729">
    <property type="entry name" value="OTCace_N"/>
    <property type="match status" value="1"/>
</dbReference>
<gene>
    <name evidence="7" type="primary">argF</name>
    <name evidence="8" type="ORF">HSR6_1039</name>
    <name evidence="7" type="ORF">HTSR_1006</name>
</gene>
<dbReference type="PANTHER" id="PTHR45753">
    <property type="entry name" value="ORNITHINE CARBAMOYLTRANSFERASE, MITOCHONDRIAL"/>
    <property type="match status" value="1"/>
</dbReference>
<dbReference type="GO" id="GO:0004585">
    <property type="term" value="F:ornithine carbamoyltransferase activity"/>
    <property type="evidence" value="ECO:0007669"/>
    <property type="project" value="UniProtKB-UniRule"/>
</dbReference>
<dbReference type="Pfam" id="PF00185">
    <property type="entry name" value="OTCace"/>
    <property type="match status" value="1"/>
</dbReference>
<dbReference type="RefSeq" id="WP_070364898.1">
    <property type="nucleotide sequence ID" value="NZ_CP016070.1"/>
</dbReference>
<evidence type="ECO:0000313" key="10">
    <source>
        <dbReference type="Proteomes" id="UP000186165"/>
    </source>
</evidence>
<reference evidence="7 9" key="1">
    <citation type="submission" date="2016-06" db="EMBL/GenBank/DDBJ databases">
        <title>Discovery of anaerobic lithoheterotrophic haloarchaeon capable of sulfur respiration by hydrogen and formate.</title>
        <authorList>
            <person name="Sorokin D.Y."/>
            <person name="Kublanov I.V."/>
            <person name="Roman P."/>
            <person name="Sinninghe Damste J.S."/>
            <person name="Golyshin P.N."/>
            <person name="Rojo D."/>
            <person name="Ciordia S."/>
            <person name="Mena Md.C."/>
            <person name="Ferrer M."/>
            <person name="Smedile F."/>
            <person name="Messina E."/>
            <person name="La Cono V."/>
            <person name="Yakimov M.M."/>
        </authorList>
    </citation>
    <scope>NUCLEOTIDE SEQUENCE [LARGE SCALE GENOMIC DNA]</scope>
    <source>
        <strain evidence="7 9">HTSR1</strain>
    </source>
</reference>
<evidence type="ECO:0000313" key="7">
    <source>
        <dbReference type="EMBL" id="AOW80189.1"/>
    </source>
</evidence>
<reference evidence="8" key="3">
    <citation type="journal article" date="2017" name="ISME J.">
        <title>Discovery of anaerobic lithoheterotrophic haloarchaea, ubiquitous in hypersaline habitats.</title>
        <authorList>
            <person name="Sorokin D.Y."/>
            <person name="Messina E."/>
            <person name="Smedile F."/>
            <person name="Roman P."/>
            <person name="Damste J.S.S."/>
            <person name="Ciordia S."/>
            <person name="Mena M.C."/>
            <person name="Ferrer M."/>
            <person name="Golyshin P.N."/>
            <person name="Kublanov I.V."/>
            <person name="Samarov N.I."/>
            <person name="Toshchakov S.V."/>
            <person name="La Cono V."/>
            <person name="Yakimov M.M."/>
        </authorList>
    </citation>
    <scope>NUCLEOTIDE SEQUENCE</scope>
    <source>
        <strain evidence="8">HSR6</strain>
    </source>
</reference>
<comment type="similarity">
    <text evidence="4">Belongs to the aspartate/ornithine carbamoyltransferase superfamily.</text>
</comment>
<dbReference type="EC" id="2.1.3.3" evidence="3"/>
<dbReference type="Proteomes" id="UP000186165">
    <property type="component" value="Chromosome"/>
</dbReference>
<protein>
    <recommendedName>
        <fullName evidence="3">Ornithine carbamoyltransferase</fullName>
        <ecNumber evidence="3">2.1.3.3</ecNumber>
    </recommendedName>
</protein>
<dbReference type="EMBL" id="CP016070">
    <property type="protein sequence ID" value="AOW80189.1"/>
    <property type="molecule type" value="Genomic_DNA"/>
</dbReference>
<dbReference type="GO" id="GO:0042450">
    <property type="term" value="P:L-arginine biosynthetic process via ornithine"/>
    <property type="evidence" value="ECO:0007669"/>
    <property type="project" value="UniProtKB-UniRule"/>
</dbReference>
<feature type="domain" description="Aspartate/ornithine carbamoyltransferase Asp/Orn-binding" evidence="5">
    <location>
        <begin position="148"/>
        <end position="288"/>
    </location>
</feature>
<dbReference type="FunFam" id="3.40.50.1370:FF:000008">
    <property type="entry name" value="Ornithine carbamoyltransferase"/>
    <property type="match status" value="1"/>
</dbReference>
<dbReference type="InterPro" id="IPR006131">
    <property type="entry name" value="Asp_carbamoyltransf_Asp/Orn-bd"/>
</dbReference>
<evidence type="ECO:0000256" key="4">
    <source>
        <dbReference type="RuleBase" id="RU003634"/>
    </source>
</evidence>
<dbReference type="InterPro" id="IPR036901">
    <property type="entry name" value="Asp/Orn_carbamoylTrfase_sf"/>
</dbReference>
<keyword evidence="10" id="KW-1185">Reference proteome</keyword>
<dbReference type="NCBIfam" id="TIGR00658">
    <property type="entry name" value="orni_carb_tr"/>
    <property type="match status" value="1"/>
</dbReference>
<dbReference type="PRINTS" id="PR00100">
    <property type="entry name" value="AOTCASE"/>
</dbReference>
<dbReference type="GO" id="GO:0016597">
    <property type="term" value="F:amino acid binding"/>
    <property type="evidence" value="ECO:0007669"/>
    <property type="project" value="InterPro"/>
</dbReference>
<dbReference type="AlphaFoldDB" id="A0A1D8S4A2"/>
<evidence type="ECO:0000256" key="3">
    <source>
        <dbReference type="NCBIfam" id="TIGR00658"/>
    </source>
</evidence>
<feature type="domain" description="Aspartate/ornithine carbamoyltransferase carbamoyl-P binding" evidence="6">
    <location>
        <begin position="2"/>
        <end position="140"/>
    </location>
</feature>
<organism evidence="7 9">
    <name type="scientific">Halodesulfurarchaeum formicicum</name>
    <dbReference type="NCBI Taxonomy" id="1873524"/>
    <lineage>
        <taxon>Archaea</taxon>
        <taxon>Methanobacteriati</taxon>
        <taxon>Methanobacteriota</taxon>
        <taxon>Stenosarchaea group</taxon>
        <taxon>Halobacteria</taxon>
        <taxon>Halobacteriales</taxon>
        <taxon>Halobacteriaceae</taxon>
        <taxon>Halodesulfurarchaeum</taxon>
    </lineage>
</organism>
<dbReference type="PANTHER" id="PTHR45753:SF3">
    <property type="entry name" value="ORNITHINE TRANSCARBAMYLASE, MITOCHONDRIAL"/>
    <property type="match status" value="1"/>
</dbReference>
<dbReference type="GO" id="GO:0019240">
    <property type="term" value="P:citrulline biosynthetic process"/>
    <property type="evidence" value="ECO:0007669"/>
    <property type="project" value="TreeGrafter"/>
</dbReference>
<evidence type="ECO:0000256" key="1">
    <source>
        <dbReference type="ARBA" id="ARBA00022679"/>
    </source>
</evidence>
<evidence type="ECO:0000259" key="6">
    <source>
        <dbReference type="Pfam" id="PF02729"/>
    </source>
</evidence>
<evidence type="ECO:0000313" key="9">
    <source>
        <dbReference type="Proteomes" id="UP000185608"/>
    </source>
</evidence>
<dbReference type="Proteomes" id="UP000185608">
    <property type="component" value="Chromosome"/>
</dbReference>
<dbReference type="InterPro" id="IPR006132">
    <property type="entry name" value="Asp/Orn_carbamoyltranf_P-bd"/>
</dbReference>
<name>A0A1D8S4A2_9EURY</name>
<accession>A0A1D8S4A2</accession>
<evidence type="ECO:0000313" key="8">
    <source>
        <dbReference type="EMBL" id="APE95490.1"/>
    </source>
</evidence>
<dbReference type="SUPFAM" id="SSF53671">
    <property type="entry name" value="Aspartate/ornithine carbamoyltransferase"/>
    <property type="match status" value="1"/>
</dbReference>
<dbReference type="Gene3D" id="3.40.50.1370">
    <property type="entry name" value="Aspartate/ornithine carbamoyltransferase"/>
    <property type="match status" value="2"/>
</dbReference>
<dbReference type="InterPro" id="IPR006130">
    <property type="entry name" value="Asp/Orn_carbamoylTrfase"/>
</dbReference>
<dbReference type="STRING" id="1873524.HSR6_1039"/>
<dbReference type="PROSITE" id="PS00097">
    <property type="entry name" value="CARBAMOYLTRANSFERASE"/>
    <property type="match status" value="1"/>
</dbReference>
<dbReference type="EMBL" id="CP016804">
    <property type="protein sequence ID" value="APE95490.1"/>
    <property type="molecule type" value="Genomic_DNA"/>
</dbReference>
<keyword evidence="1 4" id="KW-0808">Transferase</keyword>
<proteinExistence type="inferred from homology"/>
<dbReference type="GeneID" id="30417563"/>
<sequence length="291" mass="31601">MKDVLDIDDLSEAEITELYDLTDELKADPDAFGDALENESLVMLFAKPSTRTRISFESGMTELGGHAIHFAEESSQISRGESLLDTATVLSRYAGGIMARLFDHETLLELAAGADVPVINGLTDKLHPCQALADGYTLREKGLLDGPLAYVGDGNNVAHSLMQLCATLDIPCRIATPDGYEPDADIQERVADADVLVTNDPVEAVQGARAVYTDVFVSMGEDDSKRADFEGFQVTEELMAETDDAAFMHCLPAHRGEEVSAAVMDGPNSIVYDQAENRKHVQKAILETVYE</sequence>
<dbReference type="PATRIC" id="fig|1855411.3.peg.1008"/>
<dbReference type="NCBIfam" id="NF001986">
    <property type="entry name" value="PRK00779.1"/>
    <property type="match status" value="1"/>
</dbReference>